<comment type="caution">
    <text evidence="2">The sequence shown here is derived from an EMBL/GenBank/DDBJ whole genome shotgun (WGS) entry which is preliminary data.</text>
</comment>
<proteinExistence type="predicted"/>
<gene>
    <name evidence="2" type="ORF">RclHR1_05440007</name>
</gene>
<keyword evidence="3" id="KW-1185">Reference proteome</keyword>
<sequence>MEIIDECWADIKETLILAAAHTLPLRKQKTLHPKLNLKDRPLDLKKLDKHTLILLIFVHEVHQYQANIPNDRRSFHFLKTDGTLKFYYLTTIIIEAYNSYQTNKITAAVEARFVIIQSDQTRWISSSLDRRKPNVTIDRLMVTTEDGLQELLLHLDEIKQAITNVYASQFKKRNHQLNLLDAHPIWKKAYEPILDADNFIYESMDNNFTLTFWHKILKDINKTSAPGTSGITYHPYRLANFDNFSNPQTDKFEYNMFNIRPIALLEVVRKIFTKFINTQFTDILQDHNILCNTNYCGLKGKSTASSIRLINNIIEDAKENSKELWIVFQNISKAFDSISLDFLELALNCIGLPHHTVRCIINLFKGRNVQVTTAFRPSSIFQAEDGIDQGDSLSPLLWKIYYDPLLTTITTLPDKGYNMKCVWLHNPRDLNI</sequence>
<evidence type="ECO:0000313" key="2">
    <source>
        <dbReference type="EMBL" id="GBC03989.1"/>
    </source>
</evidence>
<evidence type="ECO:0000259" key="1">
    <source>
        <dbReference type="PROSITE" id="PS50878"/>
    </source>
</evidence>
<dbReference type="PROSITE" id="PS50878">
    <property type="entry name" value="RT_POL"/>
    <property type="match status" value="1"/>
</dbReference>
<reference evidence="2 3" key="1">
    <citation type="submission" date="2017-11" db="EMBL/GenBank/DDBJ databases">
        <title>The genome of Rhizophagus clarus HR1 reveals common genetic basis of auxotrophy among arbuscular mycorrhizal fungi.</title>
        <authorList>
            <person name="Kobayashi Y."/>
        </authorList>
    </citation>
    <scope>NUCLEOTIDE SEQUENCE [LARGE SCALE GENOMIC DNA]</scope>
    <source>
        <strain evidence="2 3">HR1</strain>
    </source>
</reference>
<dbReference type="PANTHER" id="PTHR19446">
    <property type="entry name" value="REVERSE TRANSCRIPTASES"/>
    <property type="match status" value="1"/>
</dbReference>
<name>A0A2Z6SFM5_9GLOM</name>
<dbReference type="Pfam" id="PF00078">
    <property type="entry name" value="RVT_1"/>
    <property type="match status" value="1"/>
</dbReference>
<protein>
    <recommendedName>
        <fullName evidence="1">Reverse transcriptase domain-containing protein</fullName>
    </recommendedName>
</protein>
<evidence type="ECO:0000313" key="3">
    <source>
        <dbReference type="Proteomes" id="UP000247702"/>
    </source>
</evidence>
<accession>A0A2Z6SFM5</accession>
<dbReference type="InterPro" id="IPR000477">
    <property type="entry name" value="RT_dom"/>
</dbReference>
<dbReference type="AlphaFoldDB" id="A0A2Z6SFM5"/>
<dbReference type="Proteomes" id="UP000247702">
    <property type="component" value="Unassembled WGS sequence"/>
</dbReference>
<organism evidence="2 3">
    <name type="scientific">Rhizophagus clarus</name>
    <dbReference type="NCBI Taxonomy" id="94130"/>
    <lineage>
        <taxon>Eukaryota</taxon>
        <taxon>Fungi</taxon>
        <taxon>Fungi incertae sedis</taxon>
        <taxon>Mucoromycota</taxon>
        <taxon>Glomeromycotina</taxon>
        <taxon>Glomeromycetes</taxon>
        <taxon>Glomerales</taxon>
        <taxon>Glomeraceae</taxon>
        <taxon>Rhizophagus</taxon>
    </lineage>
</organism>
<feature type="domain" description="Reverse transcriptase" evidence="1">
    <location>
        <begin position="230"/>
        <end position="432"/>
    </location>
</feature>
<dbReference type="EMBL" id="BEXD01003920">
    <property type="protein sequence ID" value="GBC03989.1"/>
    <property type="molecule type" value="Genomic_DNA"/>
</dbReference>